<dbReference type="RefSeq" id="WP_284326669.1">
    <property type="nucleotide sequence ID" value="NZ_BSPP01000013.1"/>
</dbReference>
<dbReference type="AlphaFoldDB" id="A0AA37U369"/>
<sequence length="130" mass="14873">MVPKTLALLAERYREPPTARITEAELSASLERNLDATALHDLALAIARAYQDNVVSYEAADDIMNDLWSMFLDRMPEIWAPFYDIYCAFDAGEWHRRADATDDPVAEFTDPMIAEILLRHPCDNTLDRLK</sequence>
<dbReference type="Proteomes" id="UP001157355">
    <property type="component" value="Unassembled WGS sequence"/>
</dbReference>
<protein>
    <submittedName>
        <fullName evidence="1">Uncharacterized protein</fullName>
    </submittedName>
</protein>
<accession>A0AA37U369</accession>
<reference evidence="1 2" key="1">
    <citation type="journal article" date="2014" name="Int. J. Syst. Evol. Microbiol.">
        <title>Complete genome sequence of Corynebacterium casei LMG S-19264T (=DSM 44701T), isolated from a smear-ripened cheese.</title>
        <authorList>
            <consortium name="US DOE Joint Genome Institute (JGI-PGF)"/>
            <person name="Walter F."/>
            <person name="Albersmeier A."/>
            <person name="Kalinowski J."/>
            <person name="Ruckert C."/>
        </authorList>
    </citation>
    <scope>NUCLEOTIDE SEQUENCE [LARGE SCALE GENOMIC DNA]</scope>
    <source>
        <strain evidence="1 2">NBRC 111766</strain>
    </source>
</reference>
<proteinExistence type="predicted"/>
<evidence type="ECO:0000313" key="1">
    <source>
        <dbReference type="EMBL" id="GLS88527.1"/>
    </source>
</evidence>
<keyword evidence="2" id="KW-1185">Reference proteome</keyword>
<name>A0AA37U369_9RHOB</name>
<organism evidence="1 2">
    <name type="scientific">Cypionkella aquatica</name>
    <dbReference type="NCBI Taxonomy" id="1756042"/>
    <lineage>
        <taxon>Bacteria</taxon>
        <taxon>Pseudomonadati</taxon>
        <taxon>Pseudomonadota</taxon>
        <taxon>Alphaproteobacteria</taxon>
        <taxon>Rhodobacterales</taxon>
        <taxon>Paracoccaceae</taxon>
        <taxon>Cypionkella</taxon>
    </lineage>
</organism>
<gene>
    <name evidence="1" type="ORF">GCM10010873_35010</name>
</gene>
<dbReference type="EMBL" id="BSPP01000013">
    <property type="protein sequence ID" value="GLS88527.1"/>
    <property type="molecule type" value="Genomic_DNA"/>
</dbReference>
<evidence type="ECO:0000313" key="2">
    <source>
        <dbReference type="Proteomes" id="UP001157355"/>
    </source>
</evidence>
<comment type="caution">
    <text evidence="1">The sequence shown here is derived from an EMBL/GenBank/DDBJ whole genome shotgun (WGS) entry which is preliminary data.</text>
</comment>